<dbReference type="AlphaFoldDB" id="A0A8H7QW74"/>
<feature type="region of interest" description="Disordered" evidence="1">
    <location>
        <begin position="320"/>
        <end position="339"/>
    </location>
</feature>
<protein>
    <submittedName>
        <fullName evidence="2">Uncharacterized protein</fullName>
    </submittedName>
</protein>
<evidence type="ECO:0000313" key="2">
    <source>
        <dbReference type="EMBL" id="KAG2198915.1"/>
    </source>
</evidence>
<comment type="caution">
    <text evidence="2">The sequence shown here is derived from an EMBL/GenBank/DDBJ whole genome shotgun (WGS) entry which is preliminary data.</text>
</comment>
<feature type="compositionally biased region" description="Pro residues" evidence="1">
    <location>
        <begin position="181"/>
        <end position="193"/>
    </location>
</feature>
<dbReference type="Proteomes" id="UP000603453">
    <property type="component" value="Unassembled WGS sequence"/>
</dbReference>
<dbReference type="EMBL" id="JAEPRD010000103">
    <property type="protein sequence ID" value="KAG2198915.1"/>
    <property type="molecule type" value="Genomic_DNA"/>
</dbReference>
<proteinExistence type="predicted"/>
<keyword evidence="3" id="KW-1185">Reference proteome</keyword>
<feature type="region of interest" description="Disordered" evidence="1">
    <location>
        <begin position="151"/>
        <end position="196"/>
    </location>
</feature>
<feature type="region of interest" description="Disordered" evidence="1">
    <location>
        <begin position="117"/>
        <end position="138"/>
    </location>
</feature>
<evidence type="ECO:0000313" key="3">
    <source>
        <dbReference type="Proteomes" id="UP000603453"/>
    </source>
</evidence>
<reference evidence="2" key="1">
    <citation type="submission" date="2020-12" db="EMBL/GenBank/DDBJ databases">
        <title>Metabolic potential, ecology and presence of endohyphal bacteria is reflected in genomic diversity of Mucoromycotina.</title>
        <authorList>
            <person name="Muszewska A."/>
            <person name="Okrasinska A."/>
            <person name="Steczkiewicz K."/>
            <person name="Drgas O."/>
            <person name="Orlowska M."/>
            <person name="Perlinska-Lenart U."/>
            <person name="Aleksandrzak-Piekarczyk T."/>
            <person name="Szatraj K."/>
            <person name="Zielenkiewicz U."/>
            <person name="Pilsyk S."/>
            <person name="Malc E."/>
            <person name="Mieczkowski P."/>
            <person name="Kruszewska J.S."/>
            <person name="Biernat P."/>
            <person name="Pawlowska J."/>
        </authorList>
    </citation>
    <scope>NUCLEOTIDE SEQUENCE</scope>
    <source>
        <strain evidence="2">WA0000017839</strain>
    </source>
</reference>
<sequence>MFKISSKSFTQQRAALKPLKNACIFEEEEEDQEDDGEVLDDHSSCYSLSTGVAAVTTHDSRHETMMLAQFFSTTGPEEPIPPLLKGDSKPQHQFKRASRLLSRLRKKPTLSALHTTTEVTPPKRTHIPLPDYHPDTAQSIVEEPVYRETYKKSTTTSNHLRDSGVYSETASERDSTYHPSYVPPVPTPPPPPSALASAAAISAPFLSSNAQKKGAFLTDLQQFPQPPFYKSFPQRPPPLPPAIASAAIASASANACSPTITACSPNSISSPTSTSTGIHHVPEAALKRRSVARLRHVQVQTEVEEINETRRACPHCRQSIGKDHRMRRPSCPPALSSTVSVSREEEETIDTKALMAMVVKLKSQLAEEQQCRMKLENQMSKRDELAKEKDKWAGDCLWLNDRIALLPE</sequence>
<name>A0A8H7QW74_9FUNG</name>
<gene>
    <name evidence="2" type="ORF">INT47_010320</name>
</gene>
<evidence type="ECO:0000256" key="1">
    <source>
        <dbReference type="SAM" id="MobiDB-lite"/>
    </source>
</evidence>
<accession>A0A8H7QW74</accession>
<organism evidence="2 3">
    <name type="scientific">Mucor saturninus</name>
    <dbReference type="NCBI Taxonomy" id="64648"/>
    <lineage>
        <taxon>Eukaryota</taxon>
        <taxon>Fungi</taxon>
        <taxon>Fungi incertae sedis</taxon>
        <taxon>Mucoromycota</taxon>
        <taxon>Mucoromycotina</taxon>
        <taxon>Mucoromycetes</taxon>
        <taxon>Mucorales</taxon>
        <taxon>Mucorineae</taxon>
        <taxon>Mucoraceae</taxon>
        <taxon>Mucor</taxon>
    </lineage>
</organism>
<dbReference type="OrthoDB" id="2283959at2759"/>